<dbReference type="RefSeq" id="WP_093090015.1">
    <property type="nucleotide sequence ID" value="NZ_FOTQ01000001.1"/>
</dbReference>
<dbReference type="EMBL" id="FOTQ01000001">
    <property type="protein sequence ID" value="SFL41775.1"/>
    <property type="molecule type" value="Genomic_DNA"/>
</dbReference>
<feature type="domain" description="YjiS-like" evidence="1">
    <location>
        <begin position="24"/>
        <end position="59"/>
    </location>
</feature>
<dbReference type="InterPro" id="IPR009506">
    <property type="entry name" value="YjiS-like"/>
</dbReference>
<evidence type="ECO:0000313" key="3">
    <source>
        <dbReference type="Proteomes" id="UP000199144"/>
    </source>
</evidence>
<dbReference type="Proteomes" id="UP000199144">
    <property type="component" value="Unassembled WGS sequence"/>
</dbReference>
<evidence type="ECO:0000259" key="1">
    <source>
        <dbReference type="Pfam" id="PF06568"/>
    </source>
</evidence>
<dbReference type="AlphaFoldDB" id="A0A1I4HHU4"/>
<keyword evidence="3" id="KW-1185">Reference proteome</keyword>
<sequence length="62" mass="6828">MATYDNVYTPGFAGRIGQTLVNAVSAFSAWNATRVTRNTLHQLTDRELEDIGLSRGDIDTLI</sequence>
<dbReference type="STRING" id="254406.SAMN04488042_101117"/>
<proteinExistence type="predicted"/>
<reference evidence="2 3" key="1">
    <citation type="submission" date="2016-10" db="EMBL/GenBank/DDBJ databases">
        <authorList>
            <person name="de Groot N.N."/>
        </authorList>
    </citation>
    <scope>NUCLEOTIDE SEQUENCE [LARGE SCALE GENOMIC DNA]</scope>
    <source>
        <strain evidence="2 3">DSM 15283</strain>
    </source>
</reference>
<gene>
    <name evidence="2" type="ORF">SAMN04488042_101117</name>
</gene>
<name>A0A1I4HHU4_9RHOB</name>
<accession>A0A1I4HHU4</accession>
<dbReference type="Pfam" id="PF06568">
    <property type="entry name" value="YjiS-like"/>
    <property type="match status" value="1"/>
</dbReference>
<organism evidence="2 3">
    <name type="scientific">Shimia aestuarii</name>
    <dbReference type="NCBI Taxonomy" id="254406"/>
    <lineage>
        <taxon>Bacteria</taxon>
        <taxon>Pseudomonadati</taxon>
        <taxon>Pseudomonadota</taxon>
        <taxon>Alphaproteobacteria</taxon>
        <taxon>Rhodobacterales</taxon>
        <taxon>Roseobacteraceae</taxon>
    </lineage>
</organism>
<dbReference type="OrthoDB" id="8116725at2"/>
<evidence type="ECO:0000313" key="2">
    <source>
        <dbReference type="EMBL" id="SFL41775.1"/>
    </source>
</evidence>
<protein>
    <recommendedName>
        <fullName evidence="1">YjiS-like domain-containing protein</fullName>
    </recommendedName>
</protein>